<reference evidence="1" key="1">
    <citation type="submission" date="2014-09" db="EMBL/GenBank/DDBJ databases">
        <authorList>
            <person name="Magalhaes I.L.F."/>
            <person name="Oliveira U."/>
            <person name="Santos F.R."/>
            <person name="Vidigal T.H.D.A."/>
            <person name="Brescovit A.D."/>
            <person name="Santos A.J."/>
        </authorList>
    </citation>
    <scope>NUCLEOTIDE SEQUENCE</scope>
    <source>
        <tissue evidence="1">Shoot tissue taken approximately 20 cm above the soil surface</tissue>
    </source>
</reference>
<dbReference type="AlphaFoldDB" id="A0A0A9DD52"/>
<organism evidence="1">
    <name type="scientific">Arundo donax</name>
    <name type="common">Giant reed</name>
    <name type="synonym">Donax arundinaceus</name>
    <dbReference type="NCBI Taxonomy" id="35708"/>
    <lineage>
        <taxon>Eukaryota</taxon>
        <taxon>Viridiplantae</taxon>
        <taxon>Streptophyta</taxon>
        <taxon>Embryophyta</taxon>
        <taxon>Tracheophyta</taxon>
        <taxon>Spermatophyta</taxon>
        <taxon>Magnoliopsida</taxon>
        <taxon>Liliopsida</taxon>
        <taxon>Poales</taxon>
        <taxon>Poaceae</taxon>
        <taxon>PACMAD clade</taxon>
        <taxon>Arundinoideae</taxon>
        <taxon>Arundineae</taxon>
        <taxon>Arundo</taxon>
    </lineage>
</organism>
<dbReference type="EMBL" id="GBRH01212129">
    <property type="protein sequence ID" value="JAD85766.1"/>
    <property type="molecule type" value="Transcribed_RNA"/>
</dbReference>
<sequence>MTKRAVEVTAPRISSYARNIKQSRAAASVIQHRCLCGATTHTPSGSRSPQHRRLTTMPRHCETNERWVSINGGENTSKHQ</sequence>
<reference evidence="1" key="2">
    <citation type="journal article" date="2015" name="Data Brief">
        <title>Shoot transcriptome of the giant reed, Arundo donax.</title>
        <authorList>
            <person name="Barrero R.A."/>
            <person name="Guerrero F.D."/>
            <person name="Moolhuijzen P."/>
            <person name="Goolsby J.A."/>
            <person name="Tidwell J."/>
            <person name="Bellgard S.E."/>
            <person name="Bellgard M.I."/>
        </authorList>
    </citation>
    <scope>NUCLEOTIDE SEQUENCE</scope>
    <source>
        <tissue evidence="1">Shoot tissue taken approximately 20 cm above the soil surface</tissue>
    </source>
</reference>
<proteinExistence type="predicted"/>
<evidence type="ECO:0000313" key="1">
    <source>
        <dbReference type="EMBL" id="JAD85766.1"/>
    </source>
</evidence>
<accession>A0A0A9DD52</accession>
<protein>
    <submittedName>
        <fullName evidence="1">Uncharacterized protein</fullName>
    </submittedName>
</protein>
<name>A0A0A9DD52_ARUDO</name>